<proteinExistence type="predicted"/>
<evidence type="ECO:0000313" key="3">
    <source>
        <dbReference type="Proteomes" id="UP001187415"/>
    </source>
</evidence>
<sequence>MAAENTGPILEECDLQHCLTQIYKTLLAASCLSSPNDPIKFLKNTLMAFQGQDNLQDIDWQKFAEDTKLSTTTTTFLTHRTVDNASMEPDDLLPFCLFEKAYSYYRNLLTSSCFRSWKRFTTMRKSDATDLALKMDMTKKHFEIKLQRVALYKWLNWVKLHKKTQSAAVRKLKRIINIGLLRRIVAAWHSVTKNSKRTKESFKSLEMEFVEIVSEDHHIREGCDRLSALPSSLSLKIFRYLQLRDWLNCAEVCCTWKAIIQSGMLWSQINFSVEKDWITDNAVKQILQNYRPFVIHLNLRGCTTLKPLSFKCISE</sequence>
<dbReference type="InterPro" id="IPR001810">
    <property type="entry name" value="F-box_dom"/>
</dbReference>
<evidence type="ECO:0000313" key="2">
    <source>
        <dbReference type="EMBL" id="KAK2842133.1"/>
    </source>
</evidence>
<keyword evidence="3" id="KW-1185">Reference proteome</keyword>
<dbReference type="EMBL" id="JAUPFM010000009">
    <property type="protein sequence ID" value="KAK2842133.1"/>
    <property type="molecule type" value="Genomic_DNA"/>
</dbReference>
<dbReference type="InterPro" id="IPR036047">
    <property type="entry name" value="F-box-like_dom_sf"/>
</dbReference>
<feature type="domain" description="F-box" evidence="1">
    <location>
        <begin position="223"/>
        <end position="269"/>
    </location>
</feature>
<dbReference type="SUPFAM" id="SSF81383">
    <property type="entry name" value="F-box domain"/>
    <property type="match status" value="1"/>
</dbReference>
<organism evidence="2 3">
    <name type="scientific">Channa striata</name>
    <name type="common">Snakehead murrel</name>
    <name type="synonym">Ophicephalus striatus</name>
    <dbReference type="NCBI Taxonomy" id="64152"/>
    <lineage>
        <taxon>Eukaryota</taxon>
        <taxon>Metazoa</taxon>
        <taxon>Chordata</taxon>
        <taxon>Craniata</taxon>
        <taxon>Vertebrata</taxon>
        <taxon>Euteleostomi</taxon>
        <taxon>Actinopterygii</taxon>
        <taxon>Neopterygii</taxon>
        <taxon>Teleostei</taxon>
        <taxon>Neoteleostei</taxon>
        <taxon>Acanthomorphata</taxon>
        <taxon>Anabantaria</taxon>
        <taxon>Anabantiformes</taxon>
        <taxon>Channoidei</taxon>
        <taxon>Channidae</taxon>
        <taxon>Channa</taxon>
    </lineage>
</organism>
<dbReference type="Pfam" id="PF12937">
    <property type="entry name" value="F-box-like"/>
    <property type="match status" value="1"/>
</dbReference>
<comment type="caution">
    <text evidence="2">The sequence shown here is derived from an EMBL/GenBank/DDBJ whole genome shotgun (WGS) entry which is preliminary data.</text>
</comment>
<dbReference type="AlphaFoldDB" id="A0AA88MS99"/>
<name>A0AA88MS99_CHASR</name>
<dbReference type="PROSITE" id="PS50181">
    <property type="entry name" value="FBOX"/>
    <property type="match status" value="1"/>
</dbReference>
<dbReference type="Gene3D" id="1.20.1280.50">
    <property type="match status" value="1"/>
</dbReference>
<accession>A0AA88MS99</accession>
<dbReference type="SMART" id="SM00256">
    <property type="entry name" value="FBOX"/>
    <property type="match status" value="1"/>
</dbReference>
<dbReference type="Proteomes" id="UP001187415">
    <property type="component" value="Unassembled WGS sequence"/>
</dbReference>
<evidence type="ECO:0000259" key="1">
    <source>
        <dbReference type="PROSITE" id="PS50181"/>
    </source>
</evidence>
<reference evidence="2" key="1">
    <citation type="submission" date="2023-07" db="EMBL/GenBank/DDBJ databases">
        <title>Chromosome-level Genome Assembly of Striped Snakehead (Channa striata).</title>
        <authorList>
            <person name="Liu H."/>
        </authorList>
    </citation>
    <scope>NUCLEOTIDE SEQUENCE</scope>
    <source>
        <strain evidence="2">Gz</strain>
        <tissue evidence="2">Muscle</tissue>
    </source>
</reference>
<protein>
    <recommendedName>
        <fullName evidence="1">F-box domain-containing protein</fullName>
    </recommendedName>
</protein>
<gene>
    <name evidence="2" type="ORF">Q5P01_012333</name>
</gene>